<feature type="region of interest" description="Disordered" evidence="1">
    <location>
        <begin position="1"/>
        <end position="37"/>
    </location>
</feature>
<organism evidence="2 3">
    <name type="scientific">Paraburkholderia bengalensis</name>
    <dbReference type="NCBI Taxonomy" id="2747562"/>
    <lineage>
        <taxon>Bacteria</taxon>
        <taxon>Pseudomonadati</taxon>
        <taxon>Pseudomonadota</taxon>
        <taxon>Betaproteobacteria</taxon>
        <taxon>Burkholderiales</taxon>
        <taxon>Burkholderiaceae</taxon>
        <taxon>Paraburkholderia</taxon>
    </lineage>
</organism>
<name>A0ABU8J6I5_9BURK</name>
<accession>A0ABU8J6I5</accession>
<dbReference type="EMBL" id="JACFYJ010000177">
    <property type="protein sequence ID" value="MEI6003290.1"/>
    <property type="molecule type" value="Genomic_DNA"/>
</dbReference>
<comment type="caution">
    <text evidence="2">The sequence shown here is derived from an EMBL/GenBank/DDBJ whole genome shotgun (WGS) entry which is preliminary data.</text>
</comment>
<gene>
    <name evidence="2" type="ORF">H3V53_41300</name>
</gene>
<keyword evidence="3" id="KW-1185">Reference proteome</keyword>
<reference evidence="2 3" key="1">
    <citation type="journal article" date="2022" name="Arch. Microbiol.">
        <title>Paraburkholderia bengalensis sp. nov. isolated from roots of Oryza sativa, IR64.</title>
        <authorList>
            <person name="Nag P."/>
            <person name="Mondal N."/>
            <person name="Sarkar J."/>
            <person name="Das S."/>
        </authorList>
    </citation>
    <scope>NUCLEOTIDE SEQUENCE [LARGE SCALE GENOMIC DNA]</scope>
    <source>
        <strain evidence="2 3">IR64_4_BI</strain>
    </source>
</reference>
<sequence>MLHRAIQTSSDELLGQNISTRSGRRGPPSKPQQQIEAISQLPKARQRFVPEILDTVLAQAQQ</sequence>
<evidence type="ECO:0000256" key="1">
    <source>
        <dbReference type="SAM" id="MobiDB-lite"/>
    </source>
</evidence>
<evidence type="ECO:0000313" key="3">
    <source>
        <dbReference type="Proteomes" id="UP001386437"/>
    </source>
</evidence>
<dbReference type="Proteomes" id="UP001386437">
    <property type="component" value="Unassembled WGS sequence"/>
</dbReference>
<protein>
    <recommendedName>
        <fullName evidence="4">Transposase, Mutator family</fullName>
    </recommendedName>
</protein>
<evidence type="ECO:0000313" key="2">
    <source>
        <dbReference type="EMBL" id="MEI6003290.1"/>
    </source>
</evidence>
<proteinExistence type="predicted"/>
<evidence type="ECO:0008006" key="4">
    <source>
        <dbReference type="Google" id="ProtNLM"/>
    </source>
</evidence>
<feature type="compositionally biased region" description="Polar residues" evidence="1">
    <location>
        <begin position="1"/>
        <end position="21"/>
    </location>
</feature>